<protein>
    <submittedName>
        <fullName evidence="1">Uncharacterized protein</fullName>
    </submittedName>
</protein>
<accession>A0ABV8A7L4</accession>
<gene>
    <name evidence="1" type="ORF">ACFOPQ_11600</name>
</gene>
<comment type="caution">
    <text evidence="1">The sequence shown here is derived from an EMBL/GenBank/DDBJ whole genome shotgun (WGS) entry which is preliminary data.</text>
</comment>
<keyword evidence="2" id="KW-1185">Reference proteome</keyword>
<organism evidence="1 2">
    <name type="scientific">Deinococcus antarcticus</name>
    <dbReference type="NCBI Taxonomy" id="1298767"/>
    <lineage>
        <taxon>Bacteria</taxon>
        <taxon>Thermotogati</taxon>
        <taxon>Deinococcota</taxon>
        <taxon>Deinococci</taxon>
        <taxon>Deinococcales</taxon>
        <taxon>Deinococcaceae</taxon>
        <taxon>Deinococcus</taxon>
    </lineage>
</organism>
<reference evidence="2" key="1">
    <citation type="journal article" date="2019" name="Int. J. Syst. Evol. Microbiol.">
        <title>The Global Catalogue of Microorganisms (GCM) 10K type strain sequencing project: providing services to taxonomists for standard genome sequencing and annotation.</title>
        <authorList>
            <consortium name="The Broad Institute Genomics Platform"/>
            <consortium name="The Broad Institute Genome Sequencing Center for Infectious Disease"/>
            <person name="Wu L."/>
            <person name="Ma J."/>
        </authorList>
    </citation>
    <scope>NUCLEOTIDE SEQUENCE [LARGE SCALE GENOMIC DNA]</scope>
    <source>
        <strain evidence="2">CCTCC AB 2013263</strain>
    </source>
</reference>
<dbReference type="SUPFAM" id="SSF48452">
    <property type="entry name" value="TPR-like"/>
    <property type="match status" value="1"/>
</dbReference>
<dbReference type="EMBL" id="JBHRZF010000142">
    <property type="protein sequence ID" value="MFC3861405.1"/>
    <property type="molecule type" value="Genomic_DNA"/>
</dbReference>
<evidence type="ECO:0000313" key="1">
    <source>
        <dbReference type="EMBL" id="MFC3861405.1"/>
    </source>
</evidence>
<dbReference type="RefSeq" id="WP_380078266.1">
    <property type="nucleotide sequence ID" value="NZ_JBHRZF010000142.1"/>
</dbReference>
<dbReference type="InterPro" id="IPR011990">
    <property type="entry name" value="TPR-like_helical_dom_sf"/>
</dbReference>
<sequence length="55" mass="6559">MTRDRFAAIEHYRRYRHFLANEVGDTPMHDTELLAERIKAGERLCEHTPFMPSKN</sequence>
<dbReference type="Proteomes" id="UP001595748">
    <property type="component" value="Unassembled WGS sequence"/>
</dbReference>
<dbReference type="Gene3D" id="1.25.40.10">
    <property type="entry name" value="Tetratricopeptide repeat domain"/>
    <property type="match status" value="1"/>
</dbReference>
<name>A0ABV8A7L4_9DEIO</name>
<proteinExistence type="predicted"/>
<evidence type="ECO:0000313" key="2">
    <source>
        <dbReference type="Proteomes" id="UP001595748"/>
    </source>
</evidence>